<evidence type="ECO:0000313" key="2">
    <source>
        <dbReference type="EMBL" id="QGR21503.1"/>
    </source>
</evidence>
<accession>A0A650CUR6</accession>
<gene>
    <name evidence="2" type="ORF">D1866_05510</name>
    <name evidence="1" type="ORF">GFB69_09315</name>
</gene>
<reference evidence="2 3" key="2">
    <citation type="submission" date="2019-10" db="EMBL/GenBank/DDBJ databases">
        <title>Genome Sequences from Six Type Strain Members of the Archaeal Family Sulfolobaceae: Acidianus ambivalens, Acidianus infernus, Metallosphaera prunae, Stygiolobus azoricus, Sulfolobus metallicus, and Sulfurisphaera ohwakuensis.</title>
        <authorList>
            <person name="Counts J.A."/>
            <person name="Kelly R.M."/>
        </authorList>
    </citation>
    <scope>NUCLEOTIDE SEQUENCE [LARGE SCALE GENOMIC DNA]</scope>
    <source>
        <strain evidence="2 3">LEI 10</strain>
    </source>
</reference>
<proteinExistence type="predicted"/>
<dbReference type="EMBL" id="CP045482">
    <property type="protein sequence ID" value="QGR21503.1"/>
    <property type="molecule type" value="Genomic_DNA"/>
</dbReference>
<dbReference type="RefSeq" id="WP_152942184.1">
    <property type="nucleotide sequence ID" value="NZ_CP045482.1"/>
</dbReference>
<protein>
    <submittedName>
        <fullName evidence="2">VapB-type antitoxin</fullName>
    </submittedName>
</protein>
<dbReference type="EMBL" id="WHYS01000002">
    <property type="protein sequence ID" value="MQL55936.1"/>
    <property type="molecule type" value="Genomic_DNA"/>
</dbReference>
<sequence length="85" mass="9478">MIGEILVKRADNKGRILISSFKGKDIYLVNLGSGYFVTGNKEVAEEVSKNASKAFSDEFLKLIEELSPEEIEDIIEKETVNKIGQ</sequence>
<reference evidence="1 4" key="1">
    <citation type="submission" date="2019-10" db="EMBL/GenBank/DDBJ databases">
        <title>Comparative genomics of sulfur disproportionating microorganisms.</title>
        <authorList>
            <person name="Ward L.M."/>
            <person name="Bertran E."/>
            <person name="Johnston D."/>
        </authorList>
    </citation>
    <scope>NUCLEOTIDE SEQUENCE [LARGE SCALE GENOMIC DNA]</scope>
    <source>
        <strain evidence="1 4">DSM 3772</strain>
    </source>
</reference>
<dbReference type="GeneID" id="42779172"/>
<evidence type="ECO:0000313" key="1">
    <source>
        <dbReference type="EMBL" id="MQL55936.1"/>
    </source>
</evidence>
<dbReference type="AlphaFoldDB" id="A0A650CUR6"/>
<evidence type="ECO:0000313" key="3">
    <source>
        <dbReference type="Proteomes" id="UP000426328"/>
    </source>
</evidence>
<keyword evidence="3" id="KW-1185">Reference proteome</keyword>
<name>A0A650CUR6_ACIAM</name>
<dbReference type="Proteomes" id="UP000426328">
    <property type="component" value="Chromosome"/>
</dbReference>
<evidence type="ECO:0000313" key="4">
    <source>
        <dbReference type="Proteomes" id="UP000474054"/>
    </source>
</evidence>
<organism evidence="2 3">
    <name type="scientific">Acidianus ambivalens</name>
    <name type="common">Desulfurolobus ambivalens</name>
    <dbReference type="NCBI Taxonomy" id="2283"/>
    <lineage>
        <taxon>Archaea</taxon>
        <taxon>Thermoproteota</taxon>
        <taxon>Thermoprotei</taxon>
        <taxon>Sulfolobales</taxon>
        <taxon>Sulfolobaceae</taxon>
        <taxon>Acidianus</taxon>
    </lineage>
</organism>
<dbReference type="Proteomes" id="UP000474054">
    <property type="component" value="Unassembled WGS sequence"/>
</dbReference>
<dbReference type="KEGG" id="aamb:D1866_05510"/>